<feature type="region of interest" description="Disordered" evidence="5">
    <location>
        <begin position="817"/>
        <end position="840"/>
    </location>
</feature>
<dbReference type="PANTHER" id="PTHR36985">
    <property type="entry name" value="TRANSLOCATION AND ASSEMBLY MODULE SUBUNIT TAMB"/>
    <property type="match status" value="1"/>
</dbReference>
<evidence type="ECO:0000256" key="2">
    <source>
        <dbReference type="ARBA" id="ARBA00022692"/>
    </source>
</evidence>
<reference evidence="8 9" key="1">
    <citation type="submission" date="2018-07" db="EMBL/GenBank/DDBJ databases">
        <title>Genomic Encyclopedia of Type Strains, Phase IV (KMG-IV): sequencing the most valuable type-strain genomes for metagenomic binning, comparative biology and taxonomic classification.</title>
        <authorList>
            <person name="Goeker M."/>
        </authorList>
    </citation>
    <scope>NUCLEOTIDE SEQUENCE [LARGE SCALE GENOMIC DNA]</scope>
    <source>
        <strain evidence="8 9">DSM 21352</strain>
    </source>
</reference>
<feature type="compositionally biased region" description="Pro residues" evidence="5">
    <location>
        <begin position="1"/>
        <end position="17"/>
    </location>
</feature>
<dbReference type="GO" id="GO:0005886">
    <property type="term" value="C:plasma membrane"/>
    <property type="evidence" value="ECO:0007669"/>
    <property type="project" value="InterPro"/>
</dbReference>
<comment type="subcellular location">
    <subcellularLocation>
        <location evidence="1">Membrane</location>
        <topology evidence="1">Single-pass membrane protein</topology>
    </subcellularLocation>
</comment>
<keyword evidence="4 6" id="KW-0472">Membrane</keyword>
<dbReference type="PANTHER" id="PTHR36985:SF1">
    <property type="entry name" value="TRANSLOCATION AND ASSEMBLY MODULE SUBUNIT TAMB"/>
    <property type="match status" value="1"/>
</dbReference>
<feature type="transmembrane region" description="Helical" evidence="6">
    <location>
        <begin position="30"/>
        <end position="52"/>
    </location>
</feature>
<feature type="domain" description="Translocation and assembly module TamB C-terminal" evidence="7">
    <location>
        <begin position="1002"/>
        <end position="1353"/>
    </location>
</feature>
<feature type="compositionally biased region" description="Basic and acidic residues" evidence="5">
    <location>
        <begin position="1095"/>
        <end position="1105"/>
    </location>
</feature>
<feature type="region of interest" description="Disordered" evidence="5">
    <location>
        <begin position="1"/>
        <end position="22"/>
    </location>
</feature>
<dbReference type="InterPro" id="IPR007452">
    <property type="entry name" value="TamB_C"/>
</dbReference>
<dbReference type="GO" id="GO:0009306">
    <property type="term" value="P:protein secretion"/>
    <property type="evidence" value="ECO:0007669"/>
    <property type="project" value="InterPro"/>
</dbReference>
<evidence type="ECO:0000259" key="7">
    <source>
        <dbReference type="Pfam" id="PF04357"/>
    </source>
</evidence>
<gene>
    <name evidence="8" type="ORF">DFR41_103192</name>
</gene>
<dbReference type="RefSeq" id="WP_244917713.1">
    <property type="nucleotide sequence ID" value="NZ_QQAV01000003.1"/>
</dbReference>
<name>A0A370FMD5_9BURK</name>
<sequence>MSTDTPQPPTPQRPTTPPTRSRTRRVLRGLAWTVVGLLALVLVLLGGAWWWAGSDSSLATVLTRAARYLPAGQTLETQAVTGSLRKGGRIGLLRYRTPDLTVEVHQAEIGWQLRPLFDRRVQLGEVRAAQVLIEAKPAPADAPKKPLQPLERLVLPVVEVDVPFRIGEVRWAGPPPVVAQQLAGHYRYQKAEHRLDLDGVDLEGGHYSGQVQLQGDGQMALNAALQGHLQAPLGDGRTLPVQATATAKGNLAGANARLTVQAEARAEQTDDKAGALYAKLDANLAPWAPQPVIDALATLRDVNVATFWKTGPLTRLSGEVAVQPDPPTGEQAWRLRADLRNAMPGPWDQQRLPVERLRARIGYAGPADGTWTVDEAHVEAGHGRIDAQGSWKPAPAPWQVQARIDGVRPGELHTALEGGAISGPVTARQEGDVLRFDTDLRAQGGRASAQGLQGFGLERLLAKGQYNLRTQLAELPTLRVEAEGASIEGQVRARVAEQAGSGDLRLVLPGVNARLQADMAPTRGTGQAEVTLQDAARLQAWLKKLPGLSNIDKAMTAEGGARLDARWSGGWRSFQERIAKPTAPLPRGSAEPSLNARLSTPQLLLKPGPAADGTRPAPLQLTAFSATVDGSLARANLALSGDVRQGERRARLDTTANGGLEAAGQWRLALARLRADVDDGGRGDTPWVLELGQGFETRVRQSGDRLQVETTAGSATVRGPVPGTARLSWEPIRLSSGNNGVQLQTKGRLQGLPMTWSRAFGGDTSLRELGISGDLVFDGDWDIAALDQLRARVRLGRASGDLRVQAGEAALVRKLESHGTGAPGEVKTDSSDSAPSTPAGLRQAELRLDAEGDTVRASLDWDSQRAGRIQANASTRLQRQGEGWQWPADAPLAGRLQASLPQLGVWSMLAPPGWRIAGTLEADATLAGQRNDPRWNGTVRADQLALKAAVEGLDLRDGRLRATLAGNRVVIEEFRLQGGPGSRVRIPGRSGNLSTVASQAAQDGGSLTMSGELGWGPASAGRSGLSMSMRGEIRSLRALVRSDRQLTLSGQLQAGLQDGQIRLRGDLTADRAVIILPDESAPGLGSDVVVHSAARDAQERKKAEAAEVSPQQPTTAKPPDIQVGFDLGRDFAVQGRGITTRLEGKLDIRATSTTAPPRVTGEIRTVQGQYRAYGQALDVESGIVRFNGPVDNPQLDILALRPNISQRAGVQITGSAQAPRVKLYSDPPLSDAEVLSWVVLGRASAASGGEAQLMQQAALALLGRLGAGGEGGSLASRFGLDEIGFKGGGNGDVAGSAITLGKRLSDDFYVTYERSLAGTLGTLYFFYDLTRNLTLRGQAGIQSGIDLIYTVQYD</sequence>
<dbReference type="GO" id="GO:0097347">
    <property type="term" value="C:TAM protein secretion complex"/>
    <property type="evidence" value="ECO:0007669"/>
    <property type="project" value="TreeGrafter"/>
</dbReference>
<dbReference type="Pfam" id="PF04357">
    <property type="entry name" value="TamB"/>
    <property type="match status" value="1"/>
</dbReference>
<evidence type="ECO:0000313" key="8">
    <source>
        <dbReference type="EMBL" id="RDI26036.1"/>
    </source>
</evidence>
<evidence type="ECO:0000256" key="5">
    <source>
        <dbReference type="SAM" id="MobiDB-lite"/>
    </source>
</evidence>
<keyword evidence="2 6" id="KW-0812">Transmembrane</keyword>
<keyword evidence="9" id="KW-1185">Reference proteome</keyword>
<organism evidence="8 9">
    <name type="scientific">Pseudacidovorax intermedius</name>
    <dbReference type="NCBI Taxonomy" id="433924"/>
    <lineage>
        <taxon>Bacteria</taxon>
        <taxon>Pseudomonadati</taxon>
        <taxon>Pseudomonadota</taxon>
        <taxon>Betaproteobacteria</taxon>
        <taxon>Burkholderiales</taxon>
        <taxon>Comamonadaceae</taxon>
        <taxon>Pseudacidovorax</taxon>
    </lineage>
</organism>
<comment type="caution">
    <text evidence="8">The sequence shown here is derived from an EMBL/GenBank/DDBJ whole genome shotgun (WGS) entry which is preliminary data.</text>
</comment>
<evidence type="ECO:0000313" key="9">
    <source>
        <dbReference type="Proteomes" id="UP000255265"/>
    </source>
</evidence>
<evidence type="ECO:0000256" key="4">
    <source>
        <dbReference type="ARBA" id="ARBA00023136"/>
    </source>
</evidence>
<accession>A0A370FMD5</accession>
<evidence type="ECO:0000256" key="6">
    <source>
        <dbReference type="SAM" id="Phobius"/>
    </source>
</evidence>
<feature type="region of interest" description="Disordered" evidence="5">
    <location>
        <begin position="1095"/>
        <end position="1120"/>
    </location>
</feature>
<evidence type="ECO:0000256" key="3">
    <source>
        <dbReference type="ARBA" id="ARBA00022989"/>
    </source>
</evidence>
<proteinExistence type="predicted"/>
<protein>
    <submittedName>
        <fullName evidence="8">Autotransporter secretion inner membrane protein TamB</fullName>
    </submittedName>
</protein>
<dbReference type="EMBL" id="QQAV01000003">
    <property type="protein sequence ID" value="RDI26036.1"/>
    <property type="molecule type" value="Genomic_DNA"/>
</dbReference>
<keyword evidence="3 6" id="KW-1133">Transmembrane helix</keyword>
<dbReference type="Proteomes" id="UP000255265">
    <property type="component" value="Unassembled WGS sequence"/>
</dbReference>
<evidence type="ECO:0000256" key="1">
    <source>
        <dbReference type="ARBA" id="ARBA00004167"/>
    </source>
</evidence>